<accession>L1MAG9</accession>
<feature type="domain" description="Prephenate dehydratase" evidence="10">
    <location>
        <begin position="4"/>
        <end position="186"/>
    </location>
</feature>
<dbReference type="GO" id="GO:0009094">
    <property type="term" value="P:L-phenylalanine biosynthetic process"/>
    <property type="evidence" value="ECO:0007669"/>
    <property type="project" value="UniProtKB-UniPathway"/>
</dbReference>
<dbReference type="FunFam" id="3.30.70.260:FF:000012">
    <property type="entry name" value="Prephenate dehydratase"/>
    <property type="match status" value="1"/>
</dbReference>
<comment type="pathway">
    <text evidence="1">Amino-acid biosynthesis; L-phenylalanine biosynthesis; phenylpyruvate from prephenate: step 1/1.</text>
</comment>
<dbReference type="CDD" id="cd13632">
    <property type="entry name" value="PBP2_Aa-PDT_like"/>
    <property type="match status" value="1"/>
</dbReference>
<dbReference type="SUPFAM" id="SSF55021">
    <property type="entry name" value="ACT-like"/>
    <property type="match status" value="1"/>
</dbReference>
<evidence type="ECO:0000313" key="12">
    <source>
        <dbReference type="EMBL" id="EKX88040.1"/>
    </source>
</evidence>
<evidence type="ECO:0000256" key="2">
    <source>
        <dbReference type="ARBA" id="ARBA00013147"/>
    </source>
</evidence>
<dbReference type="RefSeq" id="WP_006062208.1">
    <property type="nucleotide sequence ID" value="NZ_KB290824.1"/>
</dbReference>
<sequence>MTVTVAYLGPAGTFTEAALWKFREQTLPDVTVQPLPVDSPAMALDAVRSGDADYACVAIENSVDGPVTPTFDALAAAPGVQIYGETDIDITFAIMMRPGFDSATIRTFSTHPVARQQVADWVADNLPEVDFIPASSNAAAAQAVAEGRVDAAAAPERAADLFNLEVVARDIADVRGAHTRFVLVGRSGVPCPRTGDDRTSVVFNLPQRPGTLVGALTEFALRGVDLSCIESRPTRTNIGTYRFHVDLNGHIDDAPVAEAISALYLRCDDLTYLGSWPAARREGEQVRNNTVARIAEAHAWVERMRRGDIPERRNPE</sequence>
<dbReference type="EC" id="4.2.1.51" evidence="2"/>
<organism evidence="12 13">
    <name type="scientific">Corynebacterium durum F0235</name>
    <dbReference type="NCBI Taxonomy" id="1035195"/>
    <lineage>
        <taxon>Bacteria</taxon>
        <taxon>Bacillati</taxon>
        <taxon>Actinomycetota</taxon>
        <taxon>Actinomycetes</taxon>
        <taxon>Mycobacteriales</taxon>
        <taxon>Corynebacteriaceae</taxon>
        <taxon>Corynebacterium</taxon>
    </lineage>
</organism>
<keyword evidence="4" id="KW-0028">Amino-acid biosynthesis</keyword>
<dbReference type="STRING" id="1035195.HMPREF9997_02403"/>
<evidence type="ECO:0000256" key="5">
    <source>
        <dbReference type="ARBA" id="ARBA00023141"/>
    </source>
</evidence>
<dbReference type="InterPro" id="IPR045865">
    <property type="entry name" value="ACT-like_dom_sf"/>
</dbReference>
<dbReference type="InterPro" id="IPR002912">
    <property type="entry name" value="ACT_dom"/>
</dbReference>
<evidence type="ECO:0000256" key="6">
    <source>
        <dbReference type="ARBA" id="ARBA00023222"/>
    </source>
</evidence>
<evidence type="ECO:0000313" key="13">
    <source>
        <dbReference type="Proteomes" id="UP000010445"/>
    </source>
</evidence>
<dbReference type="PIRSF" id="PIRSF001500">
    <property type="entry name" value="Chor_mut_pdt_Ppr"/>
    <property type="match status" value="1"/>
</dbReference>
<dbReference type="PROSITE" id="PS51171">
    <property type="entry name" value="PREPHENATE_DEHYDR_3"/>
    <property type="match status" value="1"/>
</dbReference>
<gene>
    <name evidence="12" type="ORF">HMPREF9997_02403</name>
</gene>
<dbReference type="FunFam" id="3.40.190.10:FF:000064">
    <property type="entry name" value="Prephenate dehydratase"/>
    <property type="match status" value="1"/>
</dbReference>
<evidence type="ECO:0000256" key="7">
    <source>
        <dbReference type="ARBA" id="ARBA00023239"/>
    </source>
</evidence>
<dbReference type="Pfam" id="PF01842">
    <property type="entry name" value="ACT"/>
    <property type="match status" value="1"/>
</dbReference>
<keyword evidence="13" id="KW-1185">Reference proteome</keyword>
<evidence type="ECO:0000259" key="10">
    <source>
        <dbReference type="PROSITE" id="PS51171"/>
    </source>
</evidence>
<dbReference type="HOGENOM" id="CLU_035008_0_0_11"/>
<protein>
    <recommendedName>
        <fullName evidence="3">Prephenate dehydratase</fullName>
        <ecNumber evidence="2">4.2.1.51</ecNumber>
    </recommendedName>
</protein>
<dbReference type="InterPro" id="IPR001086">
    <property type="entry name" value="Preph_deHydtase"/>
</dbReference>
<name>L1MAG9_9CORY</name>
<dbReference type="Gene3D" id="3.40.190.10">
    <property type="entry name" value="Periplasmic binding protein-like II"/>
    <property type="match status" value="2"/>
</dbReference>
<feature type="site" description="Essential for prephenate dehydratase activity" evidence="9">
    <location>
        <position position="179"/>
    </location>
</feature>
<keyword evidence="5" id="KW-0057">Aromatic amino acid biosynthesis</keyword>
<dbReference type="InterPro" id="IPR008242">
    <property type="entry name" value="Chor_mutase/pphenate_deHydtase"/>
</dbReference>
<reference evidence="12 13" key="1">
    <citation type="submission" date="2012-05" db="EMBL/GenBank/DDBJ databases">
        <authorList>
            <person name="Weinstock G."/>
            <person name="Sodergren E."/>
            <person name="Lobos E.A."/>
            <person name="Fulton L."/>
            <person name="Fulton R."/>
            <person name="Courtney L."/>
            <person name="Fronick C."/>
            <person name="O'Laughlin M."/>
            <person name="Godfrey J."/>
            <person name="Wilson R.M."/>
            <person name="Miner T."/>
            <person name="Farmer C."/>
            <person name="Delehaunty K."/>
            <person name="Cordes M."/>
            <person name="Minx P."/>
            <person name="Tomlinson C."/>
            <person name="Chen J."/>
            <person name="Wollam A."/>
            <person name="Pepin K.H."/>
            <person name="Bhonagiri V."/>
            <person name="Zhang X."/>
            <person name="Suruliraj S."/>
            <person name="Warren W."/>
            <person name="Mitreva M."/>
            <person name="Mardis E.R."/>
            <person name="Wilson R.K."/>
        </authorList>
    </citation>
    <scope>NUCLEOTIDE SEQUENCE [LARGE SCALE GENOMIC DNA]</scope>
    <source>
        <strain evidence="12 13">F0235</strain>
    </source>
</reference>
<dbReference type="PATRIC" id="fig|1035195.3.peg.2146"/>
<dbReference type="PROSITE" id="PS00857">
    <property type="entry name" value="PREPHENATE_DEHYDR_1"/>
    <property type="match status" value="1"/>
</dbReference>
<dbReference type="PROSITE" id="PS51671">
    <property type="entry name" value="ACT"/>
    <property type="match status" value="1"/>
</dbReference>
<dbReference type="EMBL" id="AMEM01000040">
    <property type="protein sequence ID" value="EKX88040.1"/>
    <property type="molecule type" value="Genomic_DNA"/>
</dbReference>
<dbReference type="UniPathway" id="UPA00121">
    <property type="reaction ID" value="UER00345"/>
</dbReference>
<evidence type="ECO:0000256" key="4">
    <source>
        <dbReference type="ARBA" id="ARBA00022605"/>
    </source>
</evidence>
<dbReference type="Pfam" id="PF00800">
    <property type="entry name" value="PDT"/>
    <property type="match status" value="1"/>
</dbReference>
<dbReference type="InterPro" id="IPR018528">
    <property type="entry name" value="Preph_deHydtase_CS"/>
</dbReference>
<keyword evidence="7" id="KW-0456">Lyase</keyword>
<dbReference type="PANTHER" id="PTHR21022:SF19">
    <property type="entry name" value="PREPHENATE DEHYDRATASE-RELATED"/>
    <property type="match status" value="1"/>
</dbReference>
<evidence type="ECO:0000256" key="1">
    <source>
        <dbReference type="ARBA" id="ARBA00004741"/>
    </source>
</evidence>
<comment type="catalytic activity">
    <reaction evidence="8">
        <text>prephenate + H(+) = 3-phenylpyruvate + CO2 + H2O</text>
        <dbReference type="Rhea" id="RHEA:21648"/>
        <dbReference type="ChEBI" id="CHEBI:15377"/>
        <dbReference type="ChEBI" id="CHEBI:15378"/>
        <dbReference type="ChEBI" id="CHEBI:16526"/>
        <dbReference type="ChEBI" id="CHEBI:18005"/>
        <dbReference type="ChEBI" id="CHEBI:29934"/>
        <dbReference type="EC" id="4.2.1.51"/>
    </reaction>
</comment>
<dbReference type="OrthoDB" id="9802281at2"/>
<evidence type="ECO:0000256" key="8">
    <source>
        <dbReference type="ARBA" id="ARBA00047848"/>
    </source>
</evidence>
<proteinExistence type="predicted"/>
<dbReference type="Proteomes" id="UP000010445">
    <property type="component" value="Unassembled WGS sequence"/>
</dbReference>
<dbReference type="GO" id="GO:0004664">
    <property type="term" value="F:prephenate dehydratase activity"/>
    <property type="evidence" value="ECO:0007669"/>
    <property type="project" value="UniProtKB-EC"/>
</dbReference>
<feature type="domain" description="ACT" evidence="11">
    <location>
        <begin position="200"/>
        <end position="277"/>
    </location>
</feature>
<dbReference type="NCBIfam" id="NF008865">
    <property type="entry name" value="PRK11898.1"/>
    <property type="match status" value="1"/>
</dbReference>
<keyword evidence="6" id="KW-0584">Phenylalanine biosynthesis</keyword>
<evidence type="ECO:0000256" key="3">
    <source>
        <dbReference type="ARBA" id="ARBA00021872"/>
    </source>
</evidence>
<dbReference type="GO" id="GO:0005737">
    <property type="term" value="C:cytoplasm"/>
    <property type="evidence" value="ECO:0007669"/>
    <property type="project" value="TreeGrafter"/>
</dbReference>
<evidence type="ECO:0000256" key="9">
    <source>
        <dbReference type="PIRSR" id="PIRSR001500-2"/>
    </source>
</evidence>
<comment type="caution">
    <text evidence="12">The sequence shown here is derived from an EMBL/GenBank/DDBJ whole genome shotgun (WGS) entry which is preliminary data.</text>
</comment>
<dbReference type="SUPFAM" id="SSF53850">
    <property type="entry name" value="Periplasmic binding protein-like II"/>
    <property type="match status" value="1"/>
</dbReference>
<dbReference type="CDD" id="cd04905">
    <property type="entry name" value="ACT_CM-PDT"/>
    <property type="match status" value="1"/>
</dbReference>
<dbReference type="Gene3D" id="3.30.70.260">
    <property type="match status" value="1"/>
</dbReference>
<dbReference type="PANTHER" id="PTHR21022">
    <property type="entry name" value="PREPHENATE DEHYDRATASE P PROTEIN"/>
    <property type="match status" value="1"/>
</dbReference>
<dbReference type="eggNOG" id="COG0077">
    <property type="taxonomic scope" value="Bacteria"/>
</dbReference>
<dbReference type="AlphaFoldDB" id="L1MAG9"/>
<evidence type="ECO:0000259" key="11">
    <source>
        <dbReference type="PROSITE" id="PS51671"/>
    </source>
</evidence>